<dbReference type="RefSeq" id="WP_310924941.1">
    <property type="nucleotide sequence ID" value="NZ_JAMQOP010000002.1"/>
</dbReference>
<reference evidence="13 14" key="1">
    <citation type="submission" date="2022-06" db="EMBL/GenBank/DDBJ databases">
        <title>Halogeometricum sp. a new haloarchaeum isolate from saline soil.</title>
        <authorList>
            <person name="Strakova D."/>
            <person name="Galisteo C."/>
            <person name="Sanchez-Porro C."/>
            <person name="Ventosa A."/>
        </authorList>
    </citation>
    <scope>NUCLEOTIDE SEQUENCE [LARGE SCALE GENOMIC DNA]</scope>
    <source>
        <strain evidence="13 14">S1BR25-6</strain>
    </source>
</reference>
<evidence type="ECO:0000256" key="11">
    <source>
        <dbReference type="SAM" id="Phobius"/>
    </source>
</evidence>
<keyword evidence="4" id="KW-0479">Metal-binding</keyword>
<evidence type="ECO:0000256" key="2">
    <source>
        <dbReference type="ARBA" id="ARBA00022670"/>
    </source>
</evidence>
<dbReference type="Pfam" id="PF01435">
    <property type="entry name" value="Peptidase_M48"/>
    <property type="match status" value="1"/>
</dbReference>
<dbReference type="EC" id="3.4.24.-" evidence="13"/>
<keyword evidence="2 10" id="KW-0645">Protease</keyword>
<dbReference type="PANTHER" id="PTHR43221">
    <property type="entry name" value="PROTEASE HTPX"/>
    <property type="match status" value="1"/>
</dbReference>
<keyword evidence="9 11" id="KW-0472">Membrane</keyword>
<keyword evidence="1" id="KW-1003">Cell membrane</keyword>
<gene>
    <name evidence="13" type="ORF">NDI76_10005</name>
</gene>
<keyword evidence="14" id="KW-1185">Reference proteome</keyword>
<dbReference type="Gene3D" id="3.30.2010.10">
    <property type="entry name" value="Metalloproteases ('zincins'), catalytic domain"/>
    <property type="match status" value="1"/>
</dbReference>
<name>A0ABU2GF42_9EURY</name>
<dbReference type="InterPro" id="IPR050083">
    <property type="entry name" value="HtpX_protease"/>
</dbReference>
<evidence type="ECO:0000256" key="4">
    <source>
        <dbReference type="ARBA" id="ARBA00022723"/>
    </source>
</evidence>
<feature type="transmembrane region" description="Helical" evidence="11">
    <location>
        <begin position="34"/>
        <end position="52"/>
    </location>
</feature>
<evidence type="ECO:0000259" key="12">
    <source>
        <dbReference type="Pfam" id="PF01435"/>
    </source>
</evidence>
<dbReference type="EMBL" id="JAMQOP010000002">
    <property type="protein sequence ID" value="MDS0299076.1"/>
    <property type="molecule type" value="Genomic_DNA"/>
</dbReference>
<keyword evidence="5 10" id="KW-0378">Hydrolase</keyword>
<dbReference type="GO" id="GO:0008237">
    <property type="term" value="F:metallopeptidase activity"/>
    <property type="evidence" value="ECO:0007669"/>
    <property type="project" value="UniProtKB-KW"/>
</dbReference>
<accession>A0ABU2GF42</accession>
<evidence type="ECO:0000256" key="7">
    <source>
        <dbReference type="ARBA" id="ARBA00022989"/>
    </source>
</evidence>
<evidence type="ECO:0000256" key="6">
    <source>
        <dbReference type="ARBA" id="ARBA00022833"/>
    </source>
</evidence>
<feature type="transmembrane region" description="Helical" evidence="11">
    <location>
        <begin position="162"/>
        <end position="183"/>
    </location>
</feature>
<dbReference type="Proteomes" id="UP001257060">
    <property type="component" value="Unassembled WGS sequence"/>
</dbReference>
<organism evidence="13 14">
    <name type="scientific">Halogeometricum salsisoli</name>
    <dbReference type="NCBI Taxonomy" id="2950536"/>
    <lineage>
        <taxon>Archaea</taxon>
        <taxon>Methanobacteriati</taxon>
        <taxon>Methanobacteriota</taxon>
        <taxon>Stenosarchaea group</taxon>
        <taxon>Halobacteria</taxon>
        <taxon>Halobacteriales</taxon>
        <taxon>Haloferacaceae</taxon>
        <taxon>Halogeometricum</taxon>
    </lineage>
</organism>
<feature type="domain" description="Peptidase M48" evidence="12">
    <location>
        <begin position="85"/>
        <end position="298"/>
    </location>
</feature>
<keyword evidence="7 11" id="KW-1133">Transmembrane helix</keyword>
<keyword evidence="3 11" id="KW-0812">Transmembrane</keyword>
<sequence>MVLVGVVVLLFYGLLAYGSYVALATLWRLRPDPTTAVLAVVVLTVVFGYLSLRVGTARLLAQLDARELSRARVPGAYEVLGGLVERMDVEAPRLMVVRLQTPNAFALDTAGRDTVVVDAALLRLLDRAEFEGLLAHELAHLERRDSLVQTLAFSTVQTVVSLAYVVVSPVVFLVNGLAFAAAWFRGDPSSWGETVPGRARRRLEQGVTVAMAAVTLFARAHSRRREYAADARAAAVTGRPLALARALEKIERAATPEFGILSPLWIRGEVESGGERALRDLFSTHPRTEDRVERLRRRAEDDGVRIGIR</sequence>
<dbReference type="PANTHER" id="PTHR43221:SF2">
    <property type="entry name" value="PROTEASE HTPX HOMOLOG"/>
    <property type="match status" value="1"/>
</dbReference>
<evidence type="ECO:0000256" key="1">
    <source>
        <dbReference type="ARBA" id="ARBA00022475"/>
    </source>
</evidence>
<proteinExistence type="inferred from homology"/>
<evidence type="ECO:0000256" key="9">
    <source>
        <dbReference type="ARBA" id="ARBA00023136"/>
    </source>
</evidence>
<comment type="similarity">
    <text evidence="10">Belongs to the peptidase M48 family.</text>
</comment>
<keyword evidence="6 10" id="KW-0862">Zinc</keyword>
<evidence type="ECO:0000256" key="10">
    <source>
        <dbReference type="RuleBase" id="RU003983"/>
    </source>
</evidence>
<protein>
    <submittedName>
        <fullName evidence="13">M48 family metalloprotease</fullName>
        <ecNumber evidence="13">3.4.24.-</ecNumber>
    </submittedName>
</protein>
<keyword evidence="8 10" id="KW-0482">Metalloprotease</keyword>
<evidence type="ECO:0000313" key="13">
    <source>
        <dbReference type="EMBL" id="MDS0299076.1"/>
    </source>
</evidence>
<evidence type="ECO:0000256" key="8">
    <source>
        <dbReference type="ARBA" id="ARBA00023049"/>
    </source>
</evidence>
<comment type="caution">
    <text evidence="13">The sequence shown here is derived from an EMBL/GenBank/DDBJ whole genome shotgun (WGS) entry which is preliminary data.</text>
</comment>
<dbReference type="InterPro" id="IPR001915">
    <property type="entry name" value="Peptidase_M48"/>
</dbReference>
<evidence type="ECO:0000313" key="14">
    <source>
        <dbReference type="Proteomes" id="UP001257060"/>
    </source>
</evidence>
<evidence type="ECO:0000256" key="5">
    <source>
        <dbReference type="ARBA" id="ARBA00022801"/>
    </source>
</evidence>
<evidence type="ECO:0000256" key="3">
    <source>
        <dbReference type="ARBA" id="ARBA00022692"/>
    </source>
</evidence>
<comment type="cofactor">
    <cofactor evidence="10">
        <name>Zn(2+)</name>
        <dbReference type="ChEBI" id="CHEBI:29105"/>
    </cofactor>
    <text evidence="10">Binds 1 zinc ion per subunit.</text>
</comment>